<dbReference type="InterPro" id="IPR003658">
    <property type="entry name" value="Anti-sigma_ant"/>
</dbReference>
<dbReference type="CDD" id="cd07043">
    <property type="entry name" value="STAS_anti-anti-sigma_factors"/>
    <property type="match status" value="1"/>
</dbReference>
<dbReference type="Gene3D" id="3.30.750.24">
    <property type="entry name" value="STAS domain"/>
    <property type="match status" value="1"/>
</dbReference>
<dbReference type="Proteomes" id="UP001596174">
    <property type="component" value="Unassembled WGS sequence"/>
</dbReference>
<dbReference type="PANTHER" id="PTHR33495">
    <property type="entry name" value="ANTI-SIGMA FACTOR ANTAGONIST TM_1081-RELATED-RELATED"/>
    <property type="match status" value="1"/>
</dbReference>
<evidence type="ECO:0000259" key="4">
    <source>
        <dbReference type="PROSITE" id="PS50801"/>
    </source>
</evidence>
<evidence type="ECO:0000256" key="2">
    <source>
        <dbReference type="RuleBase" id="RU003749"/>
    </source>
</evidence>
<dbReference type="SUPFAM" id="SSF52091">
    <property type="entry name" value="SpoIIaa-like"/>
    <property type="match status" value="1"/>
</dbReference>
<proteinExistence type="inferred from homology"/>
<comment type="similarity">
    <text evidence="1 2">Belongs to the anti-sigma-factor antagonist family.</text>
</comment>
<evidence type="ECO:0000313" key="5">
    <source>
        <dbReference type="EMBL" id="MFC5908882.1"/>
    </source>
</evidence>
<organism evidence="5 6">
    <name type="scientific">Streptacidiphilus monticola</name>
    <dbReference type="NCBI Taxonomy" id="2161674"/>
    <lineage>
        <taxon>Bacteria</taxon>
        <taxon>Bacillati</taxon>
        <taxon>Actinomycetota</taxon>
        <taxon>Actinomycetes</taxon>
        <taxon>Kitasatosporales</taxon>
        <taxon>Streptomycetaceae</taxon>
        <taxon>Streptacidiphilus</taxon>
    </lineage>
</organism>
<name>A0ABW1G5N0_9ACTN</name>
<dbReference type="PROSITE" id="PS50801">
    <property type="entry name" value="STAS"/>
    <property type="match status" value="1"/>
</dbReference>
<sequence length="144" mass="15164">MERAQPGPGATTQQGRAGGPRGPAPGRPPESPTGLSVTVRTQPGGVVVALDGELDHGTVGQLSPVLEGIRVLGADRVILDCARLNFFDSSGLRVLLRGRRLAEAEGGSLELAAPQPMLELTLRLTGTWDLFPVHRTLEDAWLDG</sequence>
<gene>
    <name evidence="5" type="ORF">ACFP3V_16865</name>
</gene>
<dbReference type="InterPro" id="IPR036513">
    <property type="entry name" value="STAS_dom_sf"/>
</dbReference>
<protein>
    <recommendedName>
        <fullName evidence="2">Anti-sigma factor antagonist</fullName>
    </recommendedName>
</protein>
<feature type="compositionally biased region" description="Pro residues" evidence="3">
    <location>
        <begin position="22"/>
        <end position="31"/>
    </location>
</feature>
<dbReference type="Pfam" id="PF01740">
    <property type="entry name" value="STAS"/>
    <property type="match status" value="1"/>
</dbReference>
<dbReference type="NCBIfam" id="TIGR00377">
    <property type="entry name" value="ant_ant_sig"/>
    <property type="match status" value="1"/>
</dbReference>
<evidence type="ECO:0000256" key="3">
    <source>
        <dbReference type="SAM" id="MobiDB-lite"/>
    </source>
</evidence>
<dbReference type="RefSeq" id="WP_380584177.1">
    <property type="nucleotide sequence ID" value="NZ_JBHSQJ010000068.1"/>
</dbReference>
<dbReference type="PANTHER" id="PTHR33495:SF2">
    <property type="entry name" value="ANTI-SIGMA FACTOR ANTAGONIST TM_1081-RELATED"/>
    <property type="match status" value="1"/>
</dbReference>
<comment type="caution">
    <text evidence="5">The sequence shown here is derived from an EMBL/GenBank/DDBJ whole genome shotgun (WGS) entry which is preliminary data.</text>
</comment>
<dbReference type="InterPro" id="IPR002645">
    <property type="entry name" value="STAS_dom"/>
</dbReference>
<accession>A0ABW1G5N0</accession>
<keyword evidence="6" id="KW-1185">Reference proteome</keyword>
<feature type="domain" description="STAS" evidence="4">
    <location>
        <begin position="35"/>
        <end position="144"/>
    </location>
</feature>
<reference evidence="6" key="1">
    <citation type="journal article" date="2019" name="Int. J. Syst. Evol. Microbiol.">
        <title>The Global Catalogue of Microorganisms (GCM) 10K type strain sequencing project: providing services to taxonomists for standard genome sequencing and annotation.</title>
        <authorList>
            <consortium name="The Broad Institute Genomics Platform"/>
            <consortium name="The Broad Institute Genome Sequencing Center for Infectious Disease"/>
            <person name="Wu L."/>
            <person name="Ma J."/>
        </authorList>
    </citation>
    <scope>NUCLEOTIDE SEQUENCE [LARGE SCALE GENOMIC DNA]</scope>
    <source>
        <strain evidence="6">JCM 4816</strain>
    </source>
</reference>
<feature type="region of interest" description="Disordered" evidence="3">
    <location>
        <begin position="1"/>
        <end position="36"/>
    </location>
</feature>
<dbReference type="EMBL" id="JBHSQJ010000068">
    <property type="protein sequence ID" value="MFC5908882.1"/>
    <property type="molecule type" value="Genomic_DNA"/>
</dbReference>
<evidence type="ECO:0000256" key="1">
    <source>
        <dbReference type="ARBA" id="ARBA00009013"/>
    </source>
</evidence>
<evidence type="ECO:0000313" key="6">
    <source>
        <dbReference type="Proteomes" id="UP001596174"/>
    </source>
</evidence>